<dbReference type="GO" id="GO:0000963">
    <property type="term" value="P:mitochondrial RNA processing"/>
    <property type="evidence" value="ECO:0007669"/>
    <property type="project" value="TreeGrafter"/>
</dbReference>
<organism evidence="1 2">
    <name type="scientific">Triparma retinervis</name>
    <dbReference type="NCBI Taxonomy" id="2557542"/>
    <lineage>
        <taxon>Eukaryota</taxon>
        <taxon>Sar</taxon>
        <taxon>Stramenopiles</taxon>
        <taxon>Ochrophyta</taxon>
        <taxon>Bolidophyceae</taxon>
        <taxon>Parmales</taxon>
        <taxon>Triparmaceae</taxon>
        <taxon>Triparma</taxon>
    </lineage>
</organism>
<dbReference type="GO" id="GO:0005759">
    <property type="term" value="C:mitochondrial matrix"/>
    <property type="evidence" value="ECO:0007669"/>
    <property type="project" value="TreeGrafter"/>
</dbReference>
<dbReference type="PANTHER" id="PTHR21228">
    <property type="entry name" value="FAST LEU-RICH DOMAIN-CONTAINING"/>
    <property type="match status" value="1"/>
</dbReference>
<comment type="caution">
    <text evidence="1">The sequence shown here is derived from an EMBL/GenBank/DDBJ whole genome shotgun (WGS) entry which is preliminary data.</text>
</comment>
<keyword evidence="2" id="KW-1185">Reference proteome</keyword>
<feature type="non-terminal residue" evidence="1">
    <location>
        <position position="339"/>
    </location>
</feature>
<dbReference type="GO" id="GO:0035770">
    <property type="term" value="C:ribonucleoprotein granule"/>
    <property type="evidence" value="ECO:0007669"/>
    <property type="project" value="TreeGrafter"/>
</dbReference>
<protein>
    <submittedName>
        <fullName evidence="1">Uncharacterized protein</fullName>
    </submittedName>
</protein>
<dbReference type="OrthoDB" id="2019031at2759"/>
<dbReference type="GO" id="GO:0003723">
    <property type="term" value="F:RNA binding"/>
    <property type="evidence" value="ECO:0007669"/>
    <property type="project" value="TreeGrafter"/>
</dbReference>
<dbReference type="EMBL" id="BRXZ01004054">
    <property type="protein sequence ID" value="GMH67539.1"/>
    <property type="molecule type" value="Genomic_DNA"/>
</dbReference>
<dbReference type="InterPro" id="IPR050870">
    <property type="entry name" value="FAST_kinase"/>
</dbReference>
<proteinExistence type="predicted"/>
<gene>
    <name evidence="1" type="ORF">TrRE_jg13532</name>
</gene>
<accession>A0A9W7AFS8</accession>
<reference evidence="1" key="1">
    <citation type="submission" date="2022-07" db="EMBL/GenBank/DDBJ databases">
        <title>Genome analysis of Parmales, a sister group of diatoms, reveals the evolutionary specialization of diatoms from phago-mixotrophs to photoautotrophs.</title>
        <authorList>
            <person name="Ban H."/>
            <person name="Sato S."/>
            <person name="Yoshikawa S."/>
            <person name="Kazumasa Y."/>
            <person name="Nakamura Y."/>
            <person name="Ichinomiya M."/>
            <person name="Saitoh K."/>
            <person name="Sato N."/>
            <person name="Blanc-Mathieu R."/>
            <person name="Endo H."/>
            <person name="Kuwata A."/>
            <person name="Ogata H."/>
        </authorList>
    </citation>
    <scope>NUCLEOTIDE SEQUENCE</scope>
</reference>
<dbReference type="Proteomes" id="UP001165082">
    <property type="component" value="Unassembled WGS sequence"/>
</dbReference>
<sequence>HDASVLAKAIDRKEVVERIVREGKPQGIANTIWAMATLQHDAPTLAKAIDSKEVVERLVREGNPQDISNTIWAMATLQHDSPMLAKAIDSKEVVERLVREGKPQGIANTIWAMAKLQHDAPMLAKAIDRKEVVEKLVREGKPQEIANTIWAMATLQHDAPVLAKAIDSKEVVESTSRCYNFASPSYVSCFGNYPEVPTTLAESTLAYLDSYSPNTWHDDPIRTLLKDQELKESSNPIDTLDAFNNVNGKIIHATSSEVDQVIAHINTYTPPVKDCREAVRKIEDELLTDYPGFLIGNQAVDFRKQDGVTEIEESIEANPVERRMNDLLISDESSGKIVI</sequence>
<evidence type="ECO:0000313" key="2">
    <source>
        <dbReference type="Proteomes" id="UP001165082"/>
    </source>
</evidence>
<dbReference type="InterPro" id="IPR016024">
    <property type="entry name" value="ARM-type_fold"/>
</dbReference>
<feature type="non-terminal residue" evidence="1">
    <location>
        <position position="1"/>
    </location>
</feature>
<dbReference type="SUPFAM" id="SSF48371">
    <property type="entry name" value="ARM repeat"/>
    <property type="match status" value="1"/>
</dbReference>
<name>A0A9W7AFS8_9STRA</name>
<dbReference type="PANTHER" id="PTHR21228:SF40">
    <property type="entry name" value="LD45607P"/>
    <property type="match status" value="1"/>
</dbReference>
<dbReference type="AlphaFoldDB" id="A0A9W7AFS8"/>
<dbReference type="GO" id="GO:0044528">
    <property type="term" value="P:regulation of mitochondrial mRNA stability"/>
    <property type="evidence" value="ECO:0007669"/>
    <property type="project" value="TreeGrafter"/>
</dbReference>
<dbReference type="InterPro" id="IPR011989">
    <property type="entry name" value="ARM-like"/>
</dbReference>
<evidence type="ECO:0000313" key="1">
    <source>
        <dbReference type="EMBL" id="GMH67539.1"/>
    </source>
</evidence>
<dbReference type="Gene3D" id="1.25.10.10">
    <property type="entry name" value="Leucine-rich Repeat Variant"/>
    <property type="match status" value="1"/>
</dbReference>